<keyword evidence="2" id="KW-1133">Transmembrane helix</keyword>
<dbReference type="AlphaFoldDB" id="J9G0A6"/>
<dbReference type="EMBL" id="AMCI01003283">
    <property type="protein sequence ID" value="EJX00652.1"/>
    <property type="molecule type" value="Genomic_DNA"/>
</dbReference>
<keyword evidence="2" id="KW-0472">Membrane</keyword>
<protein>
    <submittedName>
        <fullName evidence="3">Uncharacterized protein</fullName>
    </submittedName>
</protein>
<accession>J9G0A6</accession>
<proteinExistence type="predicted"/>
<sequence>MEDIFKILLVIGIIIYAFTIRTRKETPEMPNSDAPLMPEESPMPQDSYLKPAQETVIKPNRKTSSKPTHKEIKKHQPIQETQQTIAASTIGKTDKTSDYGIHTIEDAKRAFIWSEILQRKY</sequence>
<name>J9G0A6_9ZZZZ</name>
<comment type="caution">
    <text evidence="3">The sequence shown here is derived from an EMBL/GenBank/DDBJ whole genome shotgun (WGS) entry which is preliminary data.</text>
</comment>
<gene>
    <name evidence="3" type="ORF">EVA_11240</name>
</gene>
<evidence type="ECO:0000256" key="2">
    <source>
        <dbReference type="SAM" id="Phobius"/>
    </source>
</evidence>
<feature type="region of interest" description="Disordered" evidence="1">
    <location>
        <begin position="24"/>
        <end position="97"/>
    </location>
</feature>
<feature type="transmembrane region" description="Helical" evidence="2">
    <location>
        <begin position="6"/>
        <end position="22"/>
    </location>
</feature>
<feature type="compositionally biased region" description="Polar residues" evidence="1">
    <location>
        <begin position="78"/>
        <end position="91"/>
    </location>
</feature>
<evidence type="ECO:0000256" key="1">
    <source>
        <dbReference type="SAM" id="MobiDB-lite"/>
    </source>
</evidence>
<evidence type="ECO:0000313" key="3">
    <source>
        <dbReference type="EMBL" id="EJX00652.1"/>
    </source>
</evidence>
<organism evidence="3">
    <name type="scientific">gut metagenome</name>
    <dbReference type="NCBI Taxonomy" id="749906"/>
    <lineage>
        <taxon>unclassified sequences</taxon>
        <taxon>metagenomes</taxon>
        <taxon>organismal metagenomes</taxon>
    </lineage>
</organism>
<keyword evidence="2" id="KW-0812">Transmembrane</keyword>
<reference evidence="3" key="1">
    <citation type="journal article" date="2012" name="PLoS ONE">
        <title>Gene sets for utilization of primary and secondary nutrition supplies in the distal gut of endangered iberian lynx.</title>
        <authorList>
            <person name="Alcaide M."/>
            <person name="Messina E."/>
            <person name="Richter M."/>
            <person name="Bargiela R."/>
            <person name="Peplies J."/>
            <person name="Huws S.A."/>
            <person name="Newbold C.J."/>
            <person name="Golyshin P.N."/>
            <person name="Simon M.A."/>
            <person name="Lopez G."/>
            <person name="Yakimov M.M."/>
            <person name="Ferrer M."/>
        </authorList>
    </citation>
    <scope>NUCLEOTIDE SEQUENCE</scope>
</reference>